<dbReference type="PANTHER" id="PTHR23502:SF23">
    <property type="entry name" value="FLUCONAZOLE RESISTANCE PROTEIN 1"/>
    <property type="match status" value="1"/>
</dbReference>
<evidence type="ECO:0000256" key="7">
    <source>
        <dbReference type="SAM" id="Phobius"/>
    </source>
</evidence>
<dbReference type="PANTHER" id="PTHR23502">
    <property type="entry name" value="MAJOR FACILITATOR SUPERFAMILY"/>
    <property type="match status" value="1"/>
</dbReference>
<dbReference type="InterPro" id="IPR036259">
    <property type="entry name" value="MFS_trans_sf"/>
</dbReference>
<organism evidence="8 9">
    <name type="scientific">Fusarium sarcochroum</name>
    <dbReference type="NCBI Taxonomy" id="1208366"/>
    <lineage>
        <taxon>Eukaryota</taxon>
        <taxon>Fungi</taxon>
        <taxon>Dikarya</taxon>
        <taxon>Ascomycota</taxon>
        <taxon>Pezizomycotina</taxon>
        <taxon>Sordariomycetes</taxon>
        <taxon>Hypocreomycetidae</taxon>
        <taxon>Hypocreales</taxon>
        <taxon>Nectriaceae</taxon>
        <taxon>Fusarium</taxon>
        <taxon>Fusarium lateritium species complex</taxon>
    </lineage>
</organism>
<feature type="region of interest" description="Disordered" evidence="6">
    <location>
        <begin position="45"/>
        <end position="65"/>
    </location>
</feature>
<comment type="subcellular location">
    <subcellularLocation>
        <location evidence="1">Membrane</location>
        <topology evidence="1">Multi-pass membrane protein</topology>
    </subcellularLocation>
</comment>
<evidence type="ECO:0000256" key="5">
    <source>
        <dbReference type="ARBA" id="ARBA00023180"/>
    </source>
</evidence>
<evidence type="ECO:0000256" key="6">
    <source>
        <dbReference type="SAM" id="MobiDB-lite"/>
    </source>
</evidence>
<keyword evidence="5" id="KW-0325">Glycoprotein</keyword>
<sequence>MEELIRDAIFSHLLRLMTGGRVFKYPEEEDPSQWKKYVHVEKSAKMARHGQPQPPEDHSEQQSSEPKNPVVFIFVYCRGFSAHRSCYGLGPMVCSLLSEILQIGRNPVDITTFTLLVVFQVLTTLATNFGMLLVFRFITGSIGSPSLATDRASIGDMYKPSKRTYSLAI</sequence>
<dbReference type="AlphaFoldDB" id="A0A8H4U6M0"/>
<reference evidence="8" key="1">
    <citation type="journal article" date="2020" name="BMC Genomics">
        <title>Correction to: Identification and distribution of gene clusters required for synthesis of sphingolipid metabolism inhibitors in diverse species of the filamentous fungus Fusarium.</title>
        <authorList>
            <person name="Kim H.S."/>
            <person name="Lohmar J.M."/>
            <person name="Busman M."/>
            <person name="Brown D.W."/>
            <person name="Naumann T.A."/>
            <person name="Divon H.H."/>
            <person name="Lysoe E."/>
            <person name="Uhlig S."/>
            <person name="Proctor R.H."/>
        </authorList>
    </citation>
    <scope>NUCLEOTIDE SEQUENCE</scope>
    <source>
        <strain evidence="8">NRRL 20472</strain>
    </source>
</reference>
<keyword evidence="4 7" id="KW-0472">Membrane</keyword>
<evidence type="ECO:0000256" key="4">
    <source>
        <dbReference type="ARBA" id="ARBA00023136"/>
    </source>
</evidence>
<protein>
    <submittedName>
        <fullName evidence="8">Uncharacterized protein</fullName>
    </submittedName>
</protein>
<dbReference type="SUPFAM" id="SSF103473">
    <property type="entry name" value="MFS general substrate transporter"/>
    <property type="match status" value="1"/>
</dbReference>
<comment type="caution">
    <text evidence="8">The sequence shown here is derived from an EMBL/GenBank/DDBJ whole genome shotgun (WGS) entry which is preliminary data.</text>
</comment>
<dbReference type="GO" id="GO:0015244">
    <property type="term" value="F:fluconazole transmembrane transporter activity"/>
    <property type="evidence" value="ECO:0007669"/>
    <property type="project" value="TreeGrafter"/>
</dbReference>
<keyword evidence="9" id="KW-1185">Reference proteome</keyword>
<reference evidence="8" key="2">
    <citation type="submission" date="2020-05" db="EMBL/GenBank/DDBJ databases">
        <authorList>
            <person name="Kim H.-S."/>
            <person name="Proctor R.H."/>
            <person name="Brown D.W."/>
        </authorList>
    </citation>
    <scope>NUCLEOTIDE SEQUENCE</scope>
    <source>
        <strain evidence="8">NRRL 20472</strain>
    </source>
</reference>
<gene>
    <name evidence="8" type="ORF">FSARC_2437</name>
</gene>
<evidence type="ECO:0000256" key="1">
    <source>
        <dbReference type="ARBA" id="ARBA00004141"/>
    </source>
</evidence>
<dbReference type="OrthoDB" id="3357846at2759"/>
<evidence type="ECO:0000256" key="3">
    <source>
        <dbReference type="ARBA" id="ARBA00022989"/>
    </source>
</evidence>
<accession>A0A8H4U6M0</accession>
<evidence type="ECO:0000256" key="2">
    <source>
        <dbReference type="ARBA" id="ARBA00022692"/>
    </source>
</evidence>
<evidence type="ECO:0000313" key="8">
    <source>
        <dbReference type="EMBL" id="KAF4970572.1"/>
    </source>
</evidence>
<evidence type="ECO:0000313" key="9">
    <source>
        <dbReference type="Proteomes" id="UP000622797"/>
    </source>
</evidence>
<dbReference type="EMBL" id="JABEXW010000116">
    <property type="protein sequence ID" value="KAF4970572.1"/>
    <property type="molecule type" value="Genomic_DNA"/>
</dbReference>
<dbReference type="Gene3D" id="1.20.1720.10">
    <property type="entry name" value="Multidrug resistance protein D"/>
    <property type="match status" value="1"/>
</dbReference>
<proteinExistence type="predicted"/>
<name>A0A8H4U6M0_9HYPO</name>
<dbReference type="Proteomes" id="UP000622797">
    <property type="component" value="Unassembled WGS sequence"/>
</dbReference>
<keyword evidence="2 7" id="KW-0812">Transmembrane</keyword>
<keyword evidence="3 7" id="KW-1133">Transmembrane helix</keyword>
<feature type="transmembrane region" description="Helical" evidence="7">
    <location>
        <begin position="110"/>
        <end position="135"/>
    </location>
</feature>
<dbReference type="GO" id="GO:1990961">
    <property type="term" value="P:xenobiotic detoxification by transmembrane export across the plasma membrane"/>
    <property type="evidence" value="ECO:0007669"/>
    <property type="project" value="TreeGrafter"/>
</dbReference>
<dbReference type="GO" id="GO:0005886">
    <property type="term" value="C:plasma membrane"/>
    <property type="evidence" value="ECO:0007669"/>
    <property type="project" value="TreeGrafter"/>
</dbReference>